<dbReference type="GO" id="GO:0008901">
    <property type="term" value="F:ferredoxin hydrogenase activity"/>
    <property type="evidence" value="ECO:0007669"/>
    <property type="project" value="InterPro"/>
</dbReference>
<dbReference type="InterPro" id="IPR018194">
    <property type="entry name" value="Ni-dep_hyd_lsu_Ni_BS"/>
</dbReference>
<feature type="binding site" evidence="2">
    <location>
        <position position="416"/>
    </location>
    <ligand>
        <name>Ni(2+)</name>
        <dbReference type="ChEBI" id="CHEBI:49786"/>
    </ligand>
</feature>
<sequence length="431" mass="48774">MHDIDLDINLMEISKIEGHAGLEVEIRQGKVKDVRFKIQEYKRFYTQGMSGKKAEILPQFVSRICGTCSNAHLLASTEAIENALGIHITDQSKLLRRLMINGLMIRDHALHLYIFSLPDIFELDSLIDFDETDPLQNQFLHDALEVKAIGNDLQVYIAGRSVHALFIAVGGFTQIPKTDPTSLIKKLESIRSAVIRLINLLIEKQVKLNHPTTYVALRGLNNWSFLDGNIITSRKETIEESKFREHFENVVIPYSQATGYTYQGQSYMVGALSRLNINYDQLHSRTKNDLVNVLSLFPSTDVFMNNVAQAIEMLHCIDDSIDILSNTHFVEEERVKSTQNEGIGIGVIEAPRGLLFYKVSILEGSVVKGQVVVPTGQNQINIEKDIGKLVEDNLETMNQAEIEYEIEKLIRAYDPCISCASHFLKVKWNIK</sequence>
<feature type="binding site" evidence="2">
    <location>
        <position position="419"/>
    </location>
    <ligand>
        <name>Fe cation</name>
        <dbReference type="ChEBI" id="CHEBI:24875"/>
    </ligand>
</feature>
<dbReference type="Proteomes" id="UP000177418">
    <property type="component" value="Unassembled WGS sequence"/>
</dbReference>
<keyword evidence="2" id="KW-0460">Magnesium</keyword>
<accession>A0A1F7JBM9</accession>
<evidence type="ECO:0000313" key="4">
    <source>
        <dbReference type="Proteomes" id="UP000177418"/>
    </source>
</evidence>
<dbReference type="SUPFAM" id="SSF56762">
    <property type="entry name" value="HydB/Nqo4-like"/>
    <property type="match status" value="1"/>
</dbReference>
<evidence type="ECO:0000256" key="1">
    <source>
        <dbReference type="ARBA" id="ARBA00023002"/>
    </source>
</evidence>
<gene>
    <name evidence="3" type="ORF">A3H78_02350</name>
</gene>
<comment type="cofactor">
    <cofactor evidence="2">
        <name>Fe cation</name>
        <dbReference type="ChEBI" id="CHEBI:24875"/>
    </cofactor>
</comment>
<keyword evidence="1" id="KW-0560">Oxidoreductase</keyword>
<organism evidence="3 4">
    <name type="scientific">Candidatus Roizmanbacteria bacterium RIFCSPLOWO2_02_FULL_36_11</name>
    <dbReference type="NCBI Taxonomy" id="1802071"/>
    <lineage>
        <taxon>Bacteria</taxon>
        <taxon>Candidatus Roizmaniibacteriota</taxon>
    </lineage>
</organism>
<dbReference type="PANTHER" id="PTHR43600">
    <property type="entry name" value="COENZYME F420 HYDROGENASE, SUBUNIT ALPHA"/>
    <property type="match status" value="1"/>
</dbReference>
<feature type="binding site" evidence="2">
    <location>
        <position position="422"/>
    </location>
    <ligand>
        <name>Mg(2+)</name>
        <dbReference type="ChEBI" id="CHEBI:18420"/>
    </ligand>
</feature>
<feature type="binding site" evidence="2">
    <location>
        <position position="68"/>
    </location>
    <ligand>
        <name>Fe cation</name>
        <dbReference type="ChEBI" id="CHEBI:24875"/>
    </ligand>
</feature>
<evidence type="ECO:0008006" key="5">
    <source>
        <dbReference type="Google" id="ProtNLM"/>
    </source>
</evidence>
<evidence type="ECO:0000313" key="3">
    <source>
        <dbReference type="EMBL" id="OGK53028.1"/>
    </source>
</evidence>
<dbReference type="InterPro" id="IPR029014">
    <property type="entry name" value="NiFe-Hase_large"/>
</dbReference>
<dbReference type="Gene3D" id="1.10.645.10">
    <property type="entry name" value="Cytochrome-c3 Hydrogenase, chain B"/>
    <property type="match status" value="1"/>
</dbReference>
<keyword evidence="2" id="KW-0408">Iron</keyword>
<feature type="binding site" evidence="2">
    <location>
        <position position="65"/>
    </location>
    <ligand>
        <name>Ni(2+)</name>
        <dbReference type="ChEBI" id="CHEBI:49786"/>
    </ligand>
</feature>
<protein>
    <recommendedName>
        <fullName evidence="5">Hydrogenase/sulfur reductase subunit alpha</fullName>
    </recommendedName>
</protein>
<comment type="caution">
    <text evidence="3">The sequence shown here is derived from an EMBL/GenBank/DDBJ whole genome shotgun (WGS) entry which is preliminary data.</text>
</comment>
<dbReference type="PROSITE" id="PS00508">
    <property type="entry name" value="NI_HGENASE_L_2"/>
    <property type="match status" value="1"/>
</dbReference>
<proteinExistence type="predicted"/>
<comment type="cofactor">
    <cofactor evidence="2">
        <name>Ni(2+)</name>
        <dbReference type="ChEBI" id="CHEBI:49786"/>
    </cofactor>
</comment>
<keyword evidence="2" id="KW-0533">Nickel</keyword>
<name>A0A1F7JBM9_9BACT</name>
<dbReference type="Pfam" id="PF00374">
    <property type="entry name" value="NiFeSe_Hases"/>
    <property type="match status" value="2"/>
</dbReference>
<dbReference type="EMBL" id="MGAV01000026">
    <property type="protein sequence ID" value="OGK53028.1"/>
    <property type="molecule type" value="Genomic_DNA"/>
</dbReference>
<keyword evidence="2" id="KW-0479">Metal-binding</keyword>
<feature type="binding site" evidence="2">
    <location>
        <position position="68"/>
    </location>
    <ligand>
        <name>Ni(2+)</name>
        <dbReference type="ChEBI" id="CHEBI:49786"/>
    </ligand>
</feature>
<dbReference type="PANTHER" id="PTHR43600:SF4">
    <property type="entry name" value="CYTOSOLIC NIFE-HYDROGENASE, ALPHA SUBUNIT"/>
    <property type="match status" value="1"/>
</dbReference>
<dbReference type="AlphaFoldDB" id="A0A1F7JBM9"/>
<evidence type="ECO:0000256" key="2">
    <source>
        <dbReference type="PIRSR" id="PIRSR601501-1"/>
    </source>
</evidence>
<dbReference type="InterPro" id="IPR001501">
    <property type="entry name" value="Ni-dep_hyd_lsu"/>
</dbReference>
<feature type="binding site" evidence="2">
    <location>
        <position position="371"/>
    </location>
    <ligand>
        <name>Mg(2+)</name>
        <dbReference type="ChEBI" id="CHEBI:18420"/>
    </ligand>
</feature>
<dbReference type="GO" id="GO:0016151">
    <property type="term" value="F:nickel cation binding"/>
    <property type="evidence" value="ECO:0007669"/>
    <property type="project" value="InterPro"/>
</dbReference>
<reference evidence="3 4" key="1">
    <citation type="journal article" date="2016" name="Nat. Commun.">
        <title>Thousands of microbial genomes shed light on interconnected biogeochemical processes in an aquifer system.</title>
        <authorList>
            <person name="Anantharaman K."/>
            <person name="Brown C.T."/>
            <person name="Hug L.A."/>
            <person name="Sharon I."/>
            <person name="Castelle C.J."/>
            <person name="Probst A.J."/>
            <person name="Thomas B.C."/>
            <person name="Singh A."/>
            <person name="Wilkins M.J."/>
            <person name="Karaoz U."/>
            <person name="Brodie E.L."/>
            <person name="Williams K.H."/>
            <person name="Hubbard S.S."/>
            <person name="Banfield J.F."/>
        </authorList>
    </citation>
    <scope>NUCLEOTIDE SEQUENCE [LARGE SCALE GENOMIC DNA]</scope>
</reference>